<name>A0A382RZD2_9ZZZZ</name>
<reference evidence="2" key="1">
    <citation type="submission" date="2018-05" db="EMBL/GenBank/DDBJ databases">
        <authorList>
            <person name="Lanie J.A."/>
            <person name="Ng W.-L."/>
            <person name="Kazmierczak K.M."/>
            <person name="Andrzejewski T.M."/>
            <person name="Davidsen T.M."/>
            <person name="Wayne K.J."/>
            <person name="Tettelin H."/>
            <person name="Glass J.I."/>
            <person name="Rusch D."/>
            <person name="Podicherti R."/>
            <person name="Tsui H.-C.T."/>
            <person name="Winkler M.E."/>
        </authorList>
    </citation>
    <scope>NUCLEOTIDE SEQUENCE</scope>
</reference>
<dbReference type="AlphaFoldDB" id="A0A382RZD2"/>
<accession>A0A382RZD2</accession>
<protein>
    <recommendedName>
        <fullName evidence="3">SbsA Ig-like domain-containing protein</fullName>
    </recommendedName>
</protein>
<keyword evidence="1" id="KW-0732">Signal</keyword>
<sequence length="316" mass="32689">DDKIAWYENPTDNAALVNYSNGSTTTKLTFDYTVVAGENSSDLDYISTGALTLNGGTIIDAVGNTATLTLPFTGTANSLAGNEALIIDTEAPTLPAANIVVNNSVEPNTITLTFSESLTQAQAETASNYGVTNVDGDPYTIASASLSGAVVTLTLAAVSAADDGTFITNTDVDAGINVTPHVNITDITGNAYAGGPITESGATHTKEQVIPTVLSVSSTTADGTYNKGDQIDIIVTFDEVVFVNEDNGTPQLNLETGLGGRYPSDAAVSYASGHGSTILIFSYIVESGHSSDDLDYTDVTALALNNGTIRDIYDND</sequence>
<dbReference type="EMBL" id="UINC01124903">
    <property type="protein sequence ID" value="SVD02357.1"/>
    <property type="molecule type" value="Genomic_DNA"/>
</dbReference>
<organism evidence="2">
    <name type="scientific">marine metagenome</name>
    <dbReference type="NCBI Taxonomy" id="408172"/>
    <lineage>
        <taxon>unclassified sequences</taxon>
        <taxon>metagenomes</taxon>
        <taxon>ecological metagenomes</taxon>
    </lineage>
</organism>
<dbReference type="InterPro" id="IPR014755">
    <property type="entry name" value="Cu-Rt/internalin_Ig-like"/>
</dbReference>
<proteinExistence type="predicted"/>
<dbReference type="Gene3D" id="2.60.40.1220">
    <property type="match status" value="1"/>
</dbReference>
<feature type="non-terminal residue" evidence="2">
    <location>
        <position position="1"/>
    </location>
</feature>
<feature type="non-terminal residue" evidence="2">
    <location>
        <position position="316"/>
    </location>
</feature>
<evidence type="ECO:0000313" key="2">
    <source>
        <dbReference type="EMBL" id="SVD02357.1"/>
    </source>
</evidence>
<gene>
    <name evidence="2" type="ORF">METZ01_LOCUS355211</name>
</gene>
<evidence type="ECO:0000256" key="1">
    <source>
        <dbReference type="ARBA" id="ARBA00022729"/>
    </source>
</evidence>
<evidence type="ECO:0008006" key="3">
    <source>
        <dbReference type="Google" id="ProtNLM"/>
    </source>
</evidence>